<protein>
    <submittedName>
        <fullName evidence="2">Uncharacterized protein</fullName>
    </submittedName>
</protein>
<reference evidence="2" key="1">
    <citation type="submission" date="2020-02" db="EMBL/GenBank/DDBJ databases">
        <authorList>
            <person name="Meier V. D."/>
        </authorList>
    </citation>
    <scope>NUCLEOTIDE SEQUENCE</scope>
    <source>
        <strain evidence="2">AVDCRST_MAG40</strain>
    </source>
</reference>
<accession>A0A6J4M0Y4</accession>
<feature type="non-terminal residue" evidence="2">
    <location>
        <position position="1"/>
    </location>
</feature>
<evidence type="ECO:0000256" key="1">
    <source>
        <dbReference type="SAM" id="MobiDB-lite"/>
    </source>
</evidence>
<feature type="non-terminal residue" evidence="2">
    <location>
        <position position="43"/>
    </location>
</feature>
<dbReference type="AlphaFoldDB" id="A0A6J4M0Y4"/>
<sequence length="43" mass="4462">AARPRGRPAGDALPGARPRRAARPAHRRAPRNAAGARGRRGGV</sequence>
<proteinExistence type="predicted"/>
<organism evidence="2">
    <name type="scientific">uncultured Gemmatimonadaceae bacterium</name>
    <dbReference type="NCBI Taxonomy" id="246130"/>
    <lineage>
        <taxon>Bacteria</taxon>
        <taxon>Pseudomonadati</taxon>
        <taxon>Gemmatimonadota</taxon>
        <taxon>Gemmatimonadia</taxon>
        <taxon>Gemmatimonadales</taxon>
        <taxon>Gemmatimonadaceae</taxon>
        <taxon>environmental samples</taxon>
    </lineage>
</organism>
<gene>
    <name evidence="2" type="ORF">AVDCRST_MAG40-2689</name>
</gene>
<feature type="compositionally biased region" description="Low complexity" evidence="1">
    <location>
        <begin position="7"/>
        <end position="16"/>
    </location>
</feature>
<evidence type="ECO:0000313" key="2">
    <source>
        <dbReference type="EMBL" id="CAA9347142.1"/>
    </source>
</evidence>
<dbReference type="EMBL" id="CADCTX010000755">
    <property type="protein sequence ID" value="CAA9347142.1"/>
    <property type="molecule type" value="Genomic_DNA"/>
</dbReference>
<name>A0A6J4M0Y4_9BACT</name>
<feature type="region of interest" description="Disordered" evidence="1">
    <location>
        <begin position="1"/>
        <end position="43"/>
    </location>
</feature>
<feature type="compositionally biased region" description="Basic residues" evidence="1">
    <location>
        <begin position="17"/>
        <end position="30"/>
    </location>
</feature>